<sequence>MLDEGRHVQFGLSRRWERRALEDGDGGESAVGLEFRLLDGQLPVELCFCEELAAETSVGEEDSVTAADVPRYGASEWDVGAVRGVHPIVAGGWQGAQCVKEEAESCVFDARPSAVLDKIEQDRGGRVGGREHHAGVATDEAATGEEGCRVTCLVGGGGNRQPPQRVGYALRIIGRVGRRVGYRGPVHGVDGIQGHTRILPECGTGTGSAAEMTSGLHTLDPGRLRTPL</sequence>
<organism evidence="1 2">
    <name type="scientific">Streptomyces kaempferi</name>
    <dbReference type="NCBI Taxonomy" id="333725"/>
    <lineage>
        <taxon>Bacteria</taxon>
        <taxon>Bacillati</taxon>
        <taxon>Actinomycetota</taxon>
        <taxon>Actinomycetes</taxon>
        <taxon>Kitasatosporales</taxon>
        <taxon>Streptomycetaceae</taxon>
        <taxon>Streptomyces</taxon>
    </lineage>
</organism>
<dbReference type="Proteomes" id="UP001597058">
    <property type="component" value="Unassembled WGS sequence"/>
</dbReference>
<protein>
    <submittedName>
        <fullName evidence="1">Uncharacterized protein</fullName>
    </submittedName>
</protein>
<name>A0ABW3X4G5_9ACTN</name>
<gene>
    <name evidence="1" type="ORF">ACFQ5X_00590</name>
</gene>
<evidence type="ECO:0000313" key="1">
    <source>
        <dbReference type="EMBL" id="MFD1304341.1"/>
    </source>
</evidence>
<dbReference type="EMBL" id="JBHTMM010000001">
    <property type="protein sequence ID" value="MFD1304341.1"/>
    <property type="molecule type" value="Genomic_DNA"/>
</dbReference>
<reference evidence="2" key="1">
    <citation type="journal article" date="2019" name="Int. J. Syst. Evol. Microbiol.">
        <title>The Global Catalogue of Microorganisms (GCM) 10K type strain sequencing project: providing services to taxonomists for standard genome sequencing and annotation.</title>
        <authorList>
            <consortium name="The Broad Institute Genomics Platform"/>
            <consortium name="The Broad Institute Genome Sequencing Center for Infectious Disease"/>
            <person name="Wu L."/>
            <person name="Ma J."/>
        </authorList>
    </citation>
    <scope>NUCLEOTIDE SEQUENCE [LARGE SCALE GENOMIC DNA]</scope>
    <source>
        <strain evidence="2">CGMCC 4.7020</strain>
    </source>
</reference>
<keyword evidence="2" id="KW-1185">Reference proteome</keyword>
<accession>A0ABW3X4G5</accession>
<evidence type="ECO:0000313" key="2">
    <source>
        <dbReference type="Proteomes" id="UP001597058"/>
    </source>
</evidence>
<comment type="caution">
    <text evidence="1">The sequence shown here is derived from an EMBL/GenBank/DDBJ whole genome shotgun (WGS) entry which is preliminary data.</text>
</comment>
<proteinExistence type="predicted"/>